<feature type="domain" description="Roadblock/LAMTOR2" evidence="1">
    <location>
        <begin position="18"/>
        <end position="108"/>
    </location>
</feature>
<proteinExistence type="predicted"/>
<reference evidence="2" key="1">
    <citation type="submission" date="2018-07" db="EMBL/GenBank/DDBJ databases">
        <authorList>
            <person name="Quirk P.G."/>
            <person name="Krulwich T.A."/>
        </authorList>
    </citation>
    <scope>NUCLEOTIDE SEQUENCE</scope>
</reference>
<gene>
    <name evidence="2" type="ORF">DF3PB_5180001</name>
</gene>
<evidence type="ECO:0000313" key="2">
    <source>
        <dbReference type="EMBL" id="SUS07867.1"/>
    </source>
</evidence>
<evidence type="ECO:0000259" key="1">
    <source>
        <dbReference type="SMART" id="SM00960"/>
    </source>
</evidence>
<accession>A0A380TIM2</accession>
<dbReference type="PANTHER" id="PTHR36222">
    <property type="entry name" value="SERINE PROTEASE INHIBITOR RV3364C"/>
    <property type="match status" value="1"/>
</dbReference>
<dbReference type="InterPro" id="IPR053141">
    <property type="entry name" value="Mycobact_SerProt_Inhib_Rv3364c"/>
</dbReference>
<dbReference type="Gene3D" id="3.30.450.30">
    <property type="entry name" value="Dynein light chain 2a, cytoplasmic"/>
    <property type="match status" value="1"/>
</dbReference>
<dbReference type="SMART" id="SM00960">
    <property type="entry name" value="Robl_LC7"/>
    <property type="match status" value="1"/>
</dbReference>
<organism evidence="2">
    <name type="scientific">metagenome</name>
    <dbReference type="NCBI Taxonomy" id="256318"/>
    <lineage>
        <taxon>unclassified sequences</taxon>
        <taxon>metagenomes</taxon>
    </lineage>
</organism>
<dbReference type="AlphaFoldDB" id="A0A380TIM2"/>
<dbReference type="EMBL" id="UIDG01000466">
    <property type="protein sequence ID" value="SUS07867.1"/>
    <property type="molecule type" value="Genomic_DNA"/>
</dbReference>
<name>A0A380TIM2_9ZZZZ</name>
<dbReference type="Pfam" id="PF03259">
    <property type="entry name" value="Robl_LC7"/>
    <property type="match status" value="1"/>
</dbReference>
<dbReference type="PANTHER" id="PTHR36222:SF1">
    <property type="entry name" value="SERINE PROTEASE INHIBITOR RV3364C"/>
    <property type="match status" value="1"/>
</dbReference>
<dbReference type="SUPFAM" id="SSF103196">
    <property type="entry name" value="Roadblock/LC7 domain"/>
    <property type="match status" value="1"/>
</dbReference>
<dbReference type="InterPro" id="IPR004942">
    <property type="entry name" value="Roadblock/LAMTOR2_dom"/>
</dbReference>
<protein>
    <recommendedName>
        <fullName evidence="1">Roadblock/LAMTOR2 domain-containing protein</fullName>
    </recommendedName>
</protein>
<sequence length="132" mass="14235">MVRENADKVLHMNRTDGLNKVLRSLQSGSPDVEASALISEDGLMIASALRQDLDETRVAGMTATLLNLGTRAAVELGRGEVLEVVVRGDQGYAVMVSAGRGTLLLVVANENAKLGLIFFDMRETVRAIQRIL</sequence>